<dbReference type="SUPFAM" id="SSF52172">
    <property type="entry name" value="CheY-like"/>
    <property type="match status" value="1"/>
</dbReference>
<evidence type="ECO:0000313" key="5">
    <source>
        <dbReference type="Proteomes" id="UP001139293"/>
    </source>
</evidence>
<keyword evidence="5" id="KW-1185">Reference proteome</keyword>
<evidence type="ECO:0000259" key="3">
    <source>
        <dbReference type="PROSITE" id="PS50110"/>
    </source>
</evidence>
<reference evidence="4" key="1">
    <citation type="submission" date="2022-01" db="EMBL/GenBank/DDBJ databases">
        <title>Whole genome-based taxonomy of the Shewanellaceae.</title>
        <authorList>
            <person name="Martin-Rodriguez A.J."/>
        </authorList>
    </citation>
    <scope>NUCLEOTIDE SEQUENCE</scope>
    <source>
        <strain evidence="4">KCTC 23973</strain>
    </source>
</reference>
<dbReference type="InterPro" id="IPR011006">
    <property type="entry name" value="CheY-like_superfamily"/>
</dbReference>
<dbReference type="Gene3D" id="3.40.50.2300">
    <property type="match status" value="1"/>
</dbReference>
<dbReference type="PANTHER" id="PTHR44591">
    <property type="entry name" value="STRESS RESPONSE REGULATOR PROTEIN 1"/>
    <property type="match status" value="1"/>
</dbReference>
<dbReference type="RefSeq" id="WP_248948521.1">
    <property type="nucleotide sequence ID" value="NZ_JAKILB010000001.1"/>
</dbReference>
<dbReference type="SMART" id="SM00448">
    <property type="entry name" value="REC"/>
    <property type="match status" value="1"/>
</dbReference>
<dbReference type="PANTHER" id="PTHR44591:SF23">
    <property type="entry name" value="CHEY SUBFAMILY"/>
    <property type="match status" value="1"/>
</dbReference>
<sequence length="128" mass="13959">MDKIRILVVDDDPFCSSLLLSILGDDYQVTTVNSGLDVIDISTVQKPDCIFLDIMMPEKNGYQVLKELKDNPLTTAIPVVIVSGLAEDSDQDLGLRLGASGYIGKPINPAEVFRVLKECKCNTALDSK</sequence>
<protein>
    <submittedName>
        <fullName evidence="4">Response regulator</fullName>
    </submittedName>
</protein>
<dbReference type="AlphaFoldDB" id="A0A9X1Z9S8"/>
<proteinExistence type="predicted"/>
<evidence type="ECO:0000313" key="4">
    <source>
        <dbReference type="EMBL" id="MCL1137486.1"/>
    </source>
</evidence>
<dbReference type="EMBL" id="JAKILB010000001">
    <property type="protein sequence ID" value="MCL1137486.1"/>
    <property type="molecule type" value="Genomic_DNA"/>
</dbReference>
<accession>A0A9X1Z9S8</accession>
<gene>
    <name evidence="4" type="ORF">L2740_02830</name>
</gene>
<feature type="modified residue" description="4-aspartylphosphate" evidence="2">
    <location>
        <position position="53"/>
    </location>
</feature>
<dbReference type="Proteomes" id="UP001139293">
    <property type="component" value="Unassembled WGS sequence"/>
</dbReference>
<organism evidence="4 5">
    <name type="scientific">Shewanella pneumatophori</name>
    <dbReference type="NCBI Taxonomy" id="314092"/>
    <lineage>
        <taxon>Bacteria</taxon>
        <taxon>Pseudomonadati</taxon>
        <taxon>Pseudomonadota</taxon>
        <taxon>Gammaproteobacteria</taxon>
        <taxon>Alteromonadales</taxon>
        <taxon>Shewanellaceae</taxon>
        <taxon>Shewanella</taxon>
    </lineage>
</organism>
<dbReference type="Pfam" id="PF00072">
    <property type="entry name" value="Response_reg"/>
    <property type="match status" value="1"/>
</dbReference>
<dbReference type="GO" id="GO:0000160">
    <property type="term" value="P:phosphorelay signal transduction system"/>
    <property type="evidence" value="ECO:0007669"/>
    <property type="project" value="InterPro"/>
</dbReference>
<name>A0A9X1Z9S8_9GAMM</name>
<dbReference type="InterPro" id="IPR001789">
    <property type="entry name" value="Sig_transdc_resp-reg_receiver"/>
</dbReference>
<evidence type="ECO:0000256" key="1">
    <source>
        <dbReference type="ARBA" id="ARBA00022553"/>
    </source>
</evidence>
<feature type="domain" description="Response regulatory" evidence="3">
    <location>
        <begin position="5"/>
        <end position="120"/>
    </location>
</feature>
<comment type="caution">
    <text evidence="4">The sequence shown here is derived from an EMBL/GenBank/DDBJ whole genome shotgun (WGS) entry which is preliminary data.</text>
</comment>
<dbReference type="PROSITE" id="PS50110">
    <property type="entry name" value="RESPONSE_REGULATORY"/>
    <property type="match status" value="1"/>
</dbReference>
<dbReference type="InterPro" id="IPR050595">
    <property type="entry name" value="Bact_response_regulator"/>
</dbReference>
<evidence type="ECO:0000256" key="2">
    <source>
        <dbReference type="PROSITE-ProRule" id="PRU00169"/>
    </source>
</evidence>
<keyword evidence="1 2" id="KW-0597">Phosphoprotein</keyword>